<evidence type="ECO:0000256" key="2">
    <source>
        <dbReference type="ARBA" id="ARBA00022448"/>
    </source>
</evidence>
<keyword evidence="2" id="KW-0813">Transport</keyword>
<evidence type="ECO:0000313" key="7">
    <source>
        <dbReference type="EMBL" id="SET86969.1"/>
    </source>
</evidence>
<dbReference type="PANTHER" id="PTHR30290">
    <property type="entry name" value="PERIPLASMIC BINDING COMPONENT OF ABC TRANSPORTER"/>
    <property type="match status" value="1"/>
</dbReference>
<dbReference type="GO" id="GO:0015833">
    <property type="term" value="P:peptide transport"/>
    <property type="evidence" value="ECO:0007669"/>
    <property type="project" value="TreeGrafter"/>
</dbReference>
<dbReference type="InterPro" id="IPR000914">
    <property type="entry name" value="SBP_5_dom"/>
</dbReference>
<dbReference type="Proteomes" id="UP000324021">
    <property type="component" value="Unassembled WGS sequence"/>
</dbReference>
<accession>A0A1I0HS24</accession>
<protein>
    <submittedName>
        <fullName evidence="7">Peptide/nickel transport system substrate-binding protein</fullName>
    </submittedName>
</protein>
<dbReference type="AlphaFoldDB" id="A0A1I0HS24"/>
<dbReference type="Pfam" id="PF00496">
    <property type="entry name" value="SBP_bac_5"/>
    <property type="match status" value="1"/>
</dbReference>
<name>A0A1I0HS24_9EURY</name>
<evidence type="ECO:0000256" key="3">
    <source>
        <dbReference type="ARBA" id="ARBA00022729"/>
    </source>
</evidence>
<evidence type="ECO:0000256" key="1">
    <source>
        <dbReference type="ARBA" id="ARBA00005695"/>
    </source>
</evidence>
<evidence type="ECO:0000313" key="9">
    <source>
        <dbReference type="Proteomes" id="UP000324021"/>
    </source>
</evidence>
<sequence>MNGGQAAQEPDRAGADGTRPSRRAALAATAGLTASVSGCAGRLRDLFTQRNIRQLSLTITTLPADSDRESIRIANKLEQTLTTVGIDVSFDVRSGTEFNRAVLYDHEFDICIGRHPGGTDPDFLYEALHSLYIDESGWQNPFGYANLAVDDLLEKQRHADGAERRDAVTNALEAIATEQPFVPICVPEEHRVVSTDRFTGWADGHLATRSGYLGLEPTADVETLRAVHTDSRPTKNLNPLAADYRGRGTITQLLYDSLATDDATGEIQPWLASSWEWRGATLDVHLRNGCTFHDGEPVTAADVEFTYQFLADMSGDDDDRVAPAPRFRGWIDAVEAIDVRDRDRLELTVDAGHAVGERALLVPILPAHIWRERSASPMGLGGSVLSQGTTTAVVTNNVPPVGSGPYQFVTRSEGDQLTLERFDDHFTLRSGVERPAPMIDTFSIDISPNSETAIQAVENDTADVTSAALDTNLVESVDDDGTQQLLESPSWTFYYLGFNTRKAPFGNPRFRRVIARLLDKEWLVENVFYGHARPVATPVTEQWVPDTLTWDGQDPETPFLGANGEVDVDAARAAFEDAGFRYDDRDRLRVRQ</sequence>
<dbReference type="PANTHER" id="PTHR30290:SF9">
    <property type="entry name" value="OLIGOPEPTIDE-BINDING PROTEIN APPA"/>
    <property type="match status" value="1"/>
</dbReference>
<dbReference type="SUPFAM" id="SSF53850">
    <property type="entry name" value="Periplasmic binding protein-like II"/>
    <property type="match status" value="2"/>
</dbReference>
<dbReference type="Proteomes" id="UP000199320">
    <property type="component" value="Unassembled WGS sequence"/>
</dbReference>
<dbReference type="EMBL" id="FMZP01000013">
    <property type="protein sequence ID" value="SDD13628.1"/>
    <property type="molecule type" value="Genomic_DNA"/>
</dbReference>
<evidence type="ECO:0000313" key="8">
    <source>
        <dbReference type="Proteomes" id="UP000199320"/>
    </source>
</evidence>
<gene>
    <name evidence="7" type="ORF">SAMN04488694_11511</name>
    <name evidence="6" type="ORF">SAMN05192552_101382</name>
</gene>
<dbReference type="InterPro" id="IPR039424">
    <property type="entry name" value="SBP_5"/>
</dbReference>
<reference evidence="7" key="2">
    <citation type="submission" date="2016-10" db="EMBL/GenBank/DDBJ databases">
        <authorList>
            <person name="de Groot N.N."/>
        </authorList>
    </citation>
    <scope>NUCLEOTIDE SEQUENCE [LARGE SCALE GENOMIC DNA]</scope>
    <source>
        <strain evidence="7">CDM_6</strain>
    </source>
</reference>
<evidence type="ECO:0000313" key="6">
    <source>
        <dbReference type="EMBL" id="SDD13628.1"/>
    </source>
</evidence>
<feature type="region of interest" description="Disordered" evidence="4">
    <location>
        <begin position="1"/>
        <end position="22"/>
    </location>
</feature>
<dbReference type="Gene3D" id="3.10.105.10">
    <property type="entry name" value="Dipeptide-binding Protein, Domain 3"/>
    <property type="match status" value="2"/>
</dbReference>
<dbReference type="Gene3D" id="3.40.190.10">
    <property type="entry name" value="Periplasmic binding protein-like II"/>
    <property type="match status" value="1"/>
</dbReference>
<proteinExistence type="inferred from homology"/>
<keyword evidence="8" id="KW-1185">Reference proteome</keyword>
<dbReference type="EMBL" id="FOIC01000015">
    <property type="protein sequence ID" value="SET86969.1"/>
    <property type="molecule type" value="Genomic_DNA"/>
</dbReference>
<evidence type="ECO:0000259" key="5">
    <source>
        <dbReference type="Pfam" id="PF00496"/>
    </source>
</evidence>
<dbReference type="OrthoDB" id="194307at2157"/>
<dbReference type="CDD" id="cd00995">
    <property type="entry name" value="PBP2_NikA_DppA_OppA_like"/>
    <property type="match status" value="1"/>
</dbReference>
<dbReference type="STRING" id="392421.SAMN04488694_11511"/>
<feature type="domain" description="Solute-binding protein family 5" evidence="5">
    <location>
        <begin position="266"/>
        <end position="585"/>
    </location>
</feature>
<keyword evidence="3" id="KW-0732">Signal</keyword>
<dbReference type="RefSeq" id="WP_092933909.1">
    <property type="nucleotide sequence ID" value="NZ_FMZP01000013.1"/>
</dbReference>
<dbReference type="GO" id="GO:1904680">
    <property type="term" value="F:peptide transmembrane transporter activity"/>
    <property type="evidence" value="ECO:0007669"/>
    <property type="project" value="TreeGrafter"/>
</dbReference>
<evidence type="ECO:0000256" key="4">
    <source>
        <dbReference type="SAM" id="MobiDB-lite"/>
    </source>
</evidence>
<dbReference type="GO" id="GO:0042884">
    <property type="term" value="P:microcin transport"/>
    <property type="evidence" value="ECO:0007669"/>
    <property type="project" value="TreeGrafter"/>
</dbReference>
<organism evidence="7 8">
    <name type="scientific">Natrinema hispanicum</name>
    <dbReference type="NCBI Taxonomy" id="392421"/>
    <lineage>
        <taxon>Archaea</taxon>
        <taxon>Methanobacteriati</taxon>
        <taxon>Methanobacteriota</taxon>
        <taxon>Stenosarchaea group</taxon>
        <taxon>Halobacteria</taxon>
        <taxon>Halobacteriales</taxon>
        <taxon>Natrialbaceae</taxon>
        <taxon>Natrinema</taxon>
    </lineage>
</organism>
<comment type="similarity">
    <text evidence="1">Belongs to the bacterial solute-binding protein 5 family.</text>
</comment>
<reference evidence="8 9" key="1">
    <citation type="submission" date="2016-10" db="EMBL/GenBank/DDBJ databases">
        <authorList>
            <person name="Varghese N."/>
            <person name="Submissions S."/>
        </authorList>
    </citation>
    <scope>NUCLEOTIDE SEQUENCE [LARGE SCALE GENOMIC DNA]</scope>
    <source>
        <strain evidence="6 9">CDM_1</strain>
        <strain evidence="8">CDM_6</strain>
    </source>
</reference>